<dbReference type="GO" id="GO:0015031">
    <property type="term" value="P:protein transport"/>
    <property type="evidence" value="ECO:0007669"/>
    <property type="project" value="InterPro"/>
</dbReference>
<reference evidence="2" key="1">
    <citation type="journal article" date="2012" name="Proc. Natl. Acad. Sci. U.S.A.">
        <title>Antigenic diversity is generated by distinct evolutionary mechanisms in African trypanosome species.</title>
        <authorList>
            <person name="Jackson A.P."/>
            <person name="Berry A."/>
            <person name="Aslett M."/>
            <person name="Allison H.C."/>
            <person name="Burton P."/>
            <person name="Vavrova-Anderson J."/>
            <person name="Brown R."/>
            <person name="Browne H."/>
            <person name="Corton N."/>
            <person name="Hauser H."/>
            <person name="Gamble J."/>
            <person name="Gilderthorp R."/>
            <person name="Marcello L."/>
            <person name="McQuillan J."/>
            <person name="Otto T.D."/>
            <person name="Quail M.A."/>
            <person name="Sanders M.J."/>
            <person name="van Tonder A."/>
            <person name="Ginger M.L."/>
            <person name="Field M.C."/>
            <person name="Barry J.D."/>
            <person name="Hertz-Fowler C."/>
            <person name="Berriman M."/>
        </authorList>
    </citation>
    <scope>NUCLEOTIDE SEQUENCE</scope>
    <source>
        <strain evidence="2">IL3000</strain>
    </source>
</reference>
<dbReference type="FunFam" id="1.20.1260.60:FF:000002">
    <property type="entry name" value="Vacuolar protein sorting-associated protein IST1"/>
    <property type="match status" value="1"/>
</dbReference>
<comment type="similarity">
    <text evidence="1">Belongs to the IST1 family.</text>
</comment>
<dbReference type="AlphaFoldDB" id="G0UVQ0"/>
<sequence>MMGFFSKKPPAFSAGKLKANLRMAVTRVRMQQTKLVNGIKVKRRQLAELLALEKYESARVRVEQVLREDVSIEGYEVLALFLDLLCNRLHLISEGPDGRAEHKNGLEQCPPELKECVTSVLWAAARVGSTVPELQSISKCFELKFGAGFVSMSVGNSEFSVNQKIIDRLGVVTPSNEHCVEYLTNVAKEYGIENYDELKLRNPEGLVVTAPATTGEPMMVVPTMNTATLERMVDSADSVRTMTKTPSGMLIPALVEPRDELEYRLLQLKRG</sequence>
<dbReference type="InterPro" id="IPR005061">
    <property type="entry name" value="Ist1"/>
</dbReference>
<dbReference type="InterPro" id="IPR042277">
    <property type="entry name" value="IST1-like"/>
</dbReference>
<dbReference type="EMBL" id="HE575323">
    <property type="protein sequence ID" value="CCC93466.1"/>
    <property type="molecule type" value="Genomic_DNA"/>
</dbReference>
<evidence type="ECO:0000256" key="1">
    <source>
        <dbReference type="ARBA" id="ARBA00005536"/>
    </source>
</evidence>
<proteinExistence type="inferred from homology"/>
<accession>G0UVQ0</accession>
<dbReference type="Gene3D" id="1.20.1260.60">
    <property type="entry name" value="Vacuolar protein sorting-associated protein Ist1"/>
    <property type="match status" value="1"/>
</dbReference>
<dbReference type="Pfam" id="PF03398">
    <property type="entry name" value="Ist1"/>
    <property type="match status" value="1"/>
</dbReference>
<organism evidence="2">
    <name type="scientific">Trypanosoma congolense (strain IL3000)</name>
    <dbReference type="NCBI Taxonomy" id="1068625"/>
    <lineage>
        <taxon>Eukaryota</taxon>
        <taxon>Discoba</taxon>
        <taxon>Euglenozoa</taxon>
        <taxon>Kinetoplastea</taxon>
        <taxon>Metakinetoplastina</taxon>
        <taxon>Trypanosomatida</taxon>
        <taxon>Trypanosomatidae</taxon>
        <taxon>Trypanosoma</taxon>
        <taxon>Nannomonas</taxon>
    </lineage>
</organism>
<dbReference type="VEuPathDB" id="TriTrypDB:TcIL3000_10_2250"/>
<dbReference type="PANTHER" id="PTHR12161">
    <property type="entry name" value="IST1 FAMILY MEMBER"/>
    <property type="match status" value="1"/>
</dbReference>
<protein>
    <submittedName>
        <fullName evidence="2">Uncharacterized protein TCIL3000_10_2250</fullName>
    </submittedName>
</protein>
<name>G0UVQ0_TRYCI</name>
<gene>
    <name evidence="2" type="ORF">TCIL3000_10_2250</name>
</gene>
<dbReference type="PANTHER" id="PTHR12161:SF5">
    <property type="entry name" value="IST1 HOMOLOG"/>
    <property type="match status" value="1"/>
</dbReference>
<evidence type="ECO:0000313" key="2">
    <source>
        <dbReference type="EMBL" id="CCC93466.1"/>
    </source>
</evidence>